<evidence type="ECO:0000313" key="2">
    <source>
        <dbReference type="EMBL" id="MPN02126.1"/>
    </source>
</evidence>
<dbReference type="AlphaFoldDB" id="A0A645EKY2"/>
<protein>
    <recommendedName>
        <fullName evidence="3">DUF4468 domain-containing protein</fullName>
    </recommendedName>
</protein>
<dbReference type="EMBL" id="VSSQ01048085">
    <property type="protein sequence ID" value="MPN02126.1"/>
    <property type="molecule type" value="Genomic_DNA"/>
</dbReference>
<evidence type="ECO:0000256" key="1">
    <source>
        <dbReference type="SAM" id="Phobius"/>
    </source>
</evidence>
<proteinExistence type="predicted"/>
<organism evidence="2">
    <name type="scientific">bioreactor metagenome</name>
    <dbReference type="NCBI Taxonomy" id="1076179"/>
    <lineage>
        <taxon>unclassified sequences</taxon>
        <taxon>metagenomes</taxon>
        <taxon>ecological metagenomes</taxon>
    </lineage>
</organism>
<feature type="transmembrane region" description="Helical" evidence="1">
    <location>
        <begin position="53"/>
        <end position="72"/>
    </location>
</feature>
<accession>A0A645EKY2</accession>
<dbReference type="Gene3D" id="3.30.530.80">
    <property type="match status" value="1"/>
</dbReference>
<gene>
    <name evidence="2" type="ORF">SDC9_149339</name>
</gene>
<name>A0A645EKY2_9ZZZZ</name>
<keyword evidence="1" id="KW-0472">Membrane</keyword>
<keyword evidence="1" id="KW-1133">Transmembrane helix</keyword>
<reference evidence="2" key="1">
    <citation type="submission" date="2019-08" db="EMBL/GenBank/DDBJ databases">
        <authorList>
            <person name="Kucharzyk K."/>
            <person name="Murdoch R.W."/>
            <person name="Higgins S."/>
            <person name="Loffler F."/>
        </authorList>
    </citation>
    <scope>NUCLEOTIDE SEQUENCE</scope>
</reference>
<evidence type="ECO:0008006" key="3">
    <source>
        <dbReference type="Google" id="ProtNLM"/>
    </source>
</evidence>
<keyword evidence="1" id="KW-0812">Transmembrane</keyword>
<sequence>MNSEEDELKRPYRRGFTYKMGKQTHLLKGNLKITNQLNLKFMHNITIILSERGFTSMFCLLFIFLFPVMGYAQSVEFSKDSIPVVDGKVVFSVNFEHKLEKEEFRKRSIAYLNNKLDPYSGVFLVNNRDSTVCKITDYLEIDSNVAQLFSIYVTYSLRMKYEEGRCTMTIGDFTYMEKTYFETQEASERKLNMPEYSGKEMMIDKSYTRLMTKNPAGRVTEATVNRINEIINNLELSFTRK</sequence>
<comment type="caution">
    <text evidence="2">The sequence shown here is derived from an EMBL/GenBank/DDBJ whole genome shotgun (WGS) entry which is preliminary data.</text>
</comment>